<keyword evidence="10" id="KW-0547">Nucleotide-binding</keyword>
<evidence type="ECO:0000256" key="7">
    <source>
        <dbReference type="SAM" id="Phobius"/>
    </source>
</evidence>
<keyword evidence="5 7" id="KW-0472">Membrane</keyword>
<keyword evidence="11" id="KW-1185">Reference proteome</keyword>
<feature type="transmembrane region" description="Helical" evidence="7">
    <location>
        <begin position="12"/>
        <end position="33"/>
    </location>
</feature>
<keyword evidence="2" id="KW-1003">Cell membrane</keyword>
<name>A0A0K1PSV3_9BACT</name>
<evidence type="ECO:0000256" key="2">
    <source>
        <dbReference type="ARBA" id="ARBA00022475"/>
    </source>
</evidence>
<feature type="transmembrane region" description="Helical" evidence="7">
    <location>
        <begin position="359"/>
        <end position="377"/>
    </location>
</feature>
<evidence type="ECO:0000256" key="3">
    <source>
        <dbReference type="ARBA" id="ARBA00022692"/>
    </source>
</evidence>
<feature type="domain" description="MacB-like periplasmic core" evidence="9">
    <location>
        <begin position="13"/>
        <end position="233"/>
    </location>
</feature>
<accession>A0A0K1PSV3</accession>
<dbReference type="Pfam" id="PF12704">
    <property type="entry name" value="MacB_PCD"/>
    <property type="match status" value="1"/>
</dbReference>
<dbReference type="InterPro" id="IPR003838">
    <property type="entry name" value="ABC3_permease_C"/>
</dbReference>
<dbReference type="STRING" id="1391654.AKJ09_03261"/>
<dbReference type="AlphaFoldDB" id="A0A0K1PSV3"/>
<evidence type="ECO:0000313" key="11">
    <source>
        <dbReference type="Proteomes" id="UP000064967"/>
    </source>
</evidence>
<dbReference type="PATRIC" id="fig|1391654.3.peg.3298"/>
<feature type="domain" description="ABC3 transporter permease C-terminal" evidence="8">
    <location>
        <begin position="275"/>
        <end position="387"/>
    </location>
</feature>
<evidence type="ECO:0000259" key="8">
    <source>
        <dbReference type="Pfam" id="PF02687"/>
    </source>
</evidence>
<evidence type="ECO:0000259" key="9">
    <source>
        <dbReference type="Pfam" id="PF12704"/>
    </source>
</evidence>
<organism evidence="10 11">
    <name type="scientific">Labilithrix luteola</name>
    <dbReference type="NCBI Taxonomy" id="1391654"/>
    <lineage>
        <taxon>Bacteria</taxon>
        <taxon>Pseudomonadati</taxon>
        <taxon>Myxococcota</taxon>
        <taxon>Polyangia</taxon>
        <taxon>Polyangiales</taxon>
        <taxon>Labilitrichaceae</taxon>
        <taxon>Labilithrix</taxon>
    </lineage>
</organism>
<evidence type="ECO:0000256" key="5">
    <source>
        <dbReference type="ARBA" id="ARBA00023136"/>
    </source>
</evidence>
<dbReference type="KEGG" id="llu:AKJ09_03261"/>
<keyword evidence="4 7" id="KW-1133">Transmembrane helix</keyword>
<dbReference type="GO" id="GO:0005886">
    <property type="term" value="C:plasma membrane"/>
    <property type="evidence" value="ECO:0007669"/>
    <property type="project" value="UniProtKB-SubCell"/>
</dbReference>
<dbReference type="PANTHER" id="PTHR30572">
    <property type="entry name" value="MEMBRANE COMPONENT OF TRANSPORTER-RELATED"/>
    <property type="match status" value="1"/>
</dbReference>
<gene>
    <name evidence="10" type="ORF">AKJ09_03261</name>
</gene>
<dbReference type="Proteomes" id="UP000064967">
    <property type="component" value="Chromosome"/>
</dbReference>
<protein>
    <submittedName>
        <fullName evidence="10">Macrolide export ATP-binding/permease protein MacB</fullName>
    </submittedName>
</protein>
<dbReference type="Pfam" id="PF02687">
    <property type="entry name" value="FtsX"/>
    <property type="match status" value="1"/>
</dbReference>
<comment type="similarity">
    <text evidence="6">Belongs to the ABC-4 integral membrane protein family.</text>
</comment>
<evidence type="ECO:0000256" key="6">
    <source>
        <dbReference type="ARBA" id="ARBA00038076"/>
    </source>
</evidence>
<dbReference type="InterPro" id="IPR025857">
    <property type="entry name" value="MacB_PCD"/>
</dbReference>
<comment type="subcellular location">
    <subcellularLocation>
        <location evidence="1">Cell membrane</location>
        <topology evidence="1">Multi-pass membrane protein</topology>
    </subcellularLocation>
</comment>
<dbReference type="EMBL" id="CP012333">
    <property type="protein sequence ID" value="AKU96597.1"/>
    <property type="molecule type" value="Genomic_DNA"/>
</dbReference>
<dbReference type="GO" id="GO:0022857">
    <property type="term" value="F:transmembrane transporter activity"/>
    <property type="evidence" value="ECO:0007669"/>
    <property type="project" value="TreeGrafter"/>
</dbReference>
<feature type="transmembrane region" description="Helical" evidence="7">
    <location>
        <begin position="315"/>
        <end position="339"/>
    </location>
</feature>
<dbReference type="RefSeq" id="WP_240488482.1">
    <property type="nucleotide sequence ID" value="NZ_CP012333.1"/>
</dbReference>
<dbReference type="PANTHER" id="PTHR30572:SF4">
    <property type="entry name" value="ABC TRANSPORTER PERMEASE YTRF"/>
    <property type="match status" value="1"/>
</dbReference>
<evidence type="ECO:0000256" key="4">
    <source>
        <dbReference type="ARBA" id="ARBA00022989"/>
    </source>
</evidence>
<proteinExistence type="inferred from homology"/>
<sequence>MALSEIRRNAGRSLLTALGIVIGVAAVIATVTLGDSATAKVKNDVAALGNNMLILMPGNMRRGAVAASAKPLELADVTAIQREISGLTAVAPSGSRSELIVYGNKNHTSSVTGSTNAFFDIRGWTMASGRKFNDLEQLSGSASCVIGATTKKELFGSTNPLDASIRVGKMSCTVIGVTASKGQSAMGQDQDDFVLIPMSTFQRRISGSKDVDSILMSVNPKRSTTAVVRQVQSLMRERRRIQPGAEDDFDARDMKEIADTLSTVTGTLTMLLAGIAAVSLLVGGIGIMNIMLVSVTERTREIGIRLAVGARAIEVLTHFLVESAVLSLFGGVIGIGIGLGGSYAATRAFHLPFSFSPSVVALAFGFSATVGIVFGFLPARRAARLKPTEALRHE</sequence>
<dbReference type="InterPro" id="IPR050250">
    <property type="entry name" value="Macrolide_Exporter_MacB"/>
</dbReference>
<feature type="transmembrane region" description="Helical" evidence="7">
    <location>
        <begin position="270"/>
        <end position="295"/>
    </location>
</feature>
<evidence type="ECO:0000313" key="10">
    <source>
        <dbReference type="EMBL" id="AKU96597.1"/>
    </source>
</evidence>
<dbReference type="GO" id="GO:0005524">
    <property type="term" value="F:ATP binding"/>
    <property type="evidence" value="ECO:0007669"/>
    <property type="project" value="UniProtKB-KW"/>
</dbReference>
<keyword evidence="10" id="KW-0067">ATP-binding</keyword>
<reference evidence="10 11" key="1">
    <citation type="submission" date="2015-08" db="EMBL/GenBank/DDBJ databases">
        <authorList>
            <person name="Babu N.S."/>
            <person name="Beckwith C.J."/>
            <person name="Beseler K.G."/>
            <person name="Brison A."/>
            <person name="Carone J.V."/>
            <person name="Caskin T.P."/>
            <person name="Diamond M."/>
            <person name="Durham M.E."/>
            <person name="Foxe J.M."/>
            <person name="Go M."/>
            <person name="Henderson B.A."/>
            <person name="Jones I.B."/>
            <person name="McGettigan J.A."/>
            <person name="Micheletti S.J."/>
            <person name="Nasrallah M.E."/>
            <person name="Ortiz D."/>
            <person name="Piller C.R."/>
            <person name="Privatt S.R."/>
            <person name="Schneider S.L."/>
            <person name="Sharp S."/>
            <person name="Smith T.C."/>
            <person name="Stanton J.D."/>
            <person name="Ullery H.E."/>
            <person name="Wilson R.J."/>
            <person name="Serrano M.G."/>
            <person name="Buck G."/>
            <person name="Lee V."/>
            <person name="Wang Y."/>
            <person name="Carvalho R."/>
            <person name="Voegtly L."/>
            <person name="Shi R."/>
            <person name="Duckworth R."/>
            <person name="Johnson A."/>
            <person name="Loviza R."/>
            <person name="Walstead R."/>
            <person name="Shah Z."/>
            <person name="Kiflezghi M."/>
            <person name="Wade K."/>
            <person name="Ball S.L."/>
            <person name="Bradley K.W."/>
            <person name="Asai D.J."/>
            <person name="Bowman C.A."/>
            <person name="Russell D.A."/>
            <person name="Pope W.H."/>
            <person name="Jacobs-Sera D."/>
            <person name="Hendrix R.W."/>
            <person name="Hatfull G.F."/>
        </authorList>
    </citation>
    <scope>NUCLEOTIDE SEQUENCE [LARGE SCALE GENOMIC DNA]</scope>
    <source>
        <strain evidence="10 11">DSM 27648</strain>
    </source>
</reference>
<keyword evidence="3 7" id="KW-0812">Transmembrane</keyword>
<evidence type="ECO:0000256" key="1">
    <source>
        <dbReference type="ARBA" id="ARBA00004651"/>
    </source>
</evidence>